<gene>
    <name evidence="1" type="ORF">MUN82_10075</name>
</gene>
<dbReference type="RefSeq" id="WP_245097162.1">
    <property type="nucleotide sequence ID" value="NZ_CP095053.1"/>
</dbReference>
<keyword evidence="2" id="KW-1185">Reference proteome</keyword>
<proteinExistence type="predicted"/>
<dbReference type="Proteomes" id="UP000829925">
    <property type="component" value="Chromosome"/>
</dbReference>
<evidence type="ECO:0000313" key="2">
    <source>
        <dbReference type="Proteomes" id="UP000829925"/>
    </source>
</evidence>
<name>A0A8T9T5S3_9BACT</name>
<accession>A0A8T9T5S3</accession>
<reference evidence="1 2" key="1">
    <citation type="submission" date="2022-04" db="EMBL/GenBank/DDBJ databases">
        <title>Hymenobacter sp. isolated from the air.</title>
        <authorList>
            <person name="Won M."/>
            <person name="Lee C.-M."/>
            <person name="Woen H.-Y."/>
            <person name="Kwon S.-W."/>
        </authorList>
    </citation>
    <scope>NUCLEOTIDE SEQUENCE [LARGE SCALE GENOMIC DNA]</scope>
    <source>
        <strain evidence="2">5413 J-13</strain>
    </source>
</reference>
<protein>
    <submittedName>
        <fullName evidence="1">Uncharacterized protein</fullName>
    </submittedName>
</protein>
<dbReference type="KEGG" id="haei:MUN82_10075"/>
<dbReference type="EMBL" id="CP095053">
    <property type="protein sequence ID" value="UOR07426.1"/>
    <property type="molecule type" value="Genomic_DNA"/>
</dbReference>
<sequence>MFNEETLANLRSYGVKITGTRNASDESIIQNVQAFLPDSDFEKLALDLNDAARTFGFEWQTIKWEFSDGYINGDLLTMEYEAIFNNREKLILERRLSNRDGQLVAHHDYLCLPGALQNMNLSRVINGALYKQYKILQVRTIETCASLEVGGYVWAKAGFSAVDQEELDDMLTRASRLNLQPESVIKALQRQVGRHFTQSPGQPFPIWQWGSVPALKGLLIGSIWHGELNLYNQQQVVRFEEYLSPKP</sequence>
<evidence type="ECO:0000313" key="1">
    <source>
        <dbReference type="EMBL" id="UOR07426.1"/>
    </source>
</evidence>
<organism evidence="1 2">
    <name type="scientific">Hymenobacter aerilatus</name>
    <dbReference type="NCBI Taxonomy" id="2932251"/>
    <lineage>
        <taxon>Bacteria</taxon>
        <taxon>Pseudomonadati</taxon>
        <taxon>Bacteroidota</taxon>
        <taxon>Cytophagia</taxon>
        <taxon>Cytophagales</taxon>
        <taxon>Hymenobacteraceae</taxon>
        <taxon>Hymenobacter</taxon>
    </lineage>
</organism>
<dbReference type="AlphaFoldDB" id="A0A8T9T5S3"/>